<reference evidence="1 2" key="1">
    <citation type="journal article" date="2021" name="Genome Biol. Evol.">
        <title>The evolution of interdependence in a four-way mealybug symbiosis.</title>
        <authorList>
            <person name="Garber A.I."/>
            <person name="Kupper M."/>
            <person name="Laetsch D.R."/>
            <person name="Weldon S.R."/>
            <person name="Ladinsky M.S."/>
            <person name="Bjorkman P.J."/>
            <person name="McCutcheon J.P."/>
        </authorList>
    </citation>
    <scope>NUCLEOTIDE SEQUENCE [LARGE SCALE GENOMIC DNA]</scope>
    <source>
        <strain evidence="1">SOD</strain>
    </source>
</reference>
<dbReference type="Proteomes" id="UP000811282">
    <property type="component" value="Unassembled WGS sequence"/>
</dbReference>
<evidence type="ECO:0000313" key="2">
    <source>
        <dbReference type="Proteomes" id="UP000811282"/>
    </source>
</evidence>
<evidence type="ECO:0008006" key="3">
    <source>
        <dbReference type="Google" id="ProtNLM"/>
    </source>
</evidence>
<dbReference type="InterPro" id="IPR025600">
    <property type="entry name" value="YccJ"/>
</dbReference>
<organism evidence="1 2">
    <name type="scientific">Candidatus Sodalis endolongispinus</name>
    <dbReference type="NCBI Taxonomy" id="2812662"/>
    <lineage>
        <taxon>Bacteria</taxon>
        <taxon>Pseudomonadati</taxon>
        <taxon>Pseudomonadota</taxon>
        <taxon>Gammaproteobacteria</taxon>
        <taxon>Enterobacterales</taxon>
        <taxon>Bruguierivoracaceae</taxon>
        <taxon>Sodalis</taxon>
    </lineage>
</organism>
<accession>A0ABS5Y919</accession>
<proteinExistence type="predicted"/>
<protein>
    <recommendedName>
        <fullName evidence="3">YccJ</fullName>
    </recommendedName>
</protein>
<dbReference type="EMBL" id="JAFJYC010000001">
    <property type="protein sequence ID" value="MBT9431222.1"/>
    <property type="molecule type" value="Genomic_DNA"/>
</dbReference>
<comment type="caution">
    <text evidence="1">The sequence shown here is derived from an EMBL/GenBank/DDBJ whole genome shotgun (WGS) entry which is preliminary data.</text>
</comment>
<name>A0ABS5Y919_9GAMM</name>
<gene>
    <name evidence="1" type="ORF">JZM24_01890</name>
</gene>
<keyword evidence="2" id="KW-1185">Reference proteome</keyword>
<dbReference type="Pfam" id="PF13993">
    <property type="entry name" value="YccJ"/>
    <property type="match status" value="1"/>
</dbReference>
<evidence type="ECO:0000313" key="1">
    <source>
        <dbReference type="EMBL" id="MBT9431222.1"/>
    </source>
</evidence>
<dbReference type="RefSeq" id="WP_215668377.1">
    <property type="nucleotide sequence ID" value="NZ_JAFJYC010000001.1"/>
</dbReference>
<dbReference type="NCBIfam" id="NF007554">
    <property type="entry name" value="PRK10174.1"/>
    <property type="match status" value="1"/>
</dbReference>
<sequence length="69" mass="7865">MASNVEAWAEVRQTSIEIAQAIFEVAHDDEALAQKIWEEGSDEALQIAFARTDKNQLFWGEETVERQNV</sequence>